<keyword evidence="3 6" id="KW-0812">Transmembrane</keyword>
<keyword evidence="5 6" id="KW-0472">Membrane</keyword>
<evidence type="ECO:0000313" key="8">
    <source>
        <dbReference type="Proteomes" id="UP000220251"/>
    </source>
</evidence>
<evidence type="ECO:0000256" key="2">
    <source>
        <dbReference type="ARBA" id="ARBA00009694"/>
    </source>
</evidence>
<gene>
    <name evidence="7" type="ORF">ELAC_1323</name>
</gene>
<dbReference type="GO" id="GO:0016020">
    <property type="term" value="C:membrane"/>
    <property type="evidence" value="ECO:0007669"/>
    <property type="project" value="UniProtKB-SubCell"/>
</dbReference>
<comment type="similarity">
    <text evidence="2">Belongs to the UPF0382 family.</text>
</comment>
<proteinExistence type="inferred from homology"/>
<name>A0A0H5DQ86_9BACT</name>
<evidence type="ECO:0000256" key="4">
    <source>
        <dbReference type="ARBA" id="ARBA00022989"/>
    </source>
</evidence>
<organism evidence="7 8">
    <name type="scientific">Estrella lausannensis</name>
    <dbReference type="NCBI Taxonomy" id="483423"/>
    <lineage>
        <taxon>Bacteria</taxon>
        <taxon>Pseudomonadati</taxon>
        <taxon>Chlamydiota</taxon>
        <taxon>Chlamydiia</taxon>
        <taxon>Parachlamydiales</taxon>
        <taxon>Candidatus Criblamydiaceae</taxon>
        <taxon>Estrella</taxon>
    </lineage>
</organism>
<sequence>MNKFFQIEGVLFALASVILGASFAHRHSTTDPKDYEALQTGLRYLMVHSVAIFFGASEPALQGWIGLAGLSLISLGIFLFSGSLFIVTRIRGTALRYVTPVGGSILILGWIFILWAVMIS</sequence>
<dbReference type="Proteomes" id="UP000220251">
    <property type="component" value="Unassembled WGS sequence"/>
</dbReference>
<dbReference type="AlphaFoldDB" id="A0A0H5DQ86"/>
<dbReference type="OrthoDB" id="9802121at2"/>
<dbReference type="PANTHER" id="PTHR43461">
    <property type="entry name" value="TRANSMEMBRANE PROTEIN 256"/>
    <property type="match status" value="1"/>
</dbReference>
<protein>
    <submittedName>
        <fullName evidence="7">Conserved putative membrane protein</fullName>
    </submittedName>
</protein>
<evidence type="ECO:0000256" key="1">
    <source>
        <dbReference type="ARBA" id="ARBA00004141"/>
    </source>
</evidence>
<evidence type="ECO:0000256" key="3">
    <source>
        <dbReference type="ARBA" id="ARBA00022692"/>
    </source>
</evidence>
<comment type="subcellular location">
    <subcellularLocation>
        <location evidence="1">Membrane</location>
        <topology evidence="1">Multi-pass membrane protein</topology>
    </subcellularLocation>
</comment>
<dbReference type="EMBL" id="CWGJ01000015">
    <property type="protein sequence ID" value="CRX38662.1"/>
    <property type="molecule type" value="Genomic_DNA"/>
</dbReference>
<dbReference type="InterPro" id="IPR006696">
    <property type="entry name" value="DUF423"/>
</dbReference>
<keyword evidence="4 6" id="KW-1133">Transmembrane helix</keyword>
<accession>A0A0H5DQ86</accession>
<feature type="transmembrane region" description="Helical" evidence="6">
    <location>
        <begin position="94"/>
        <end position="118"/>
    </location>
</feature>
<feature type="transmembrane region" description="Helical" evidence="6">
    <location>
        <begin position="64"/>
        <end position="87"/>
    </location>
</feature>
<evidence type="ECO:0000313" key="7">
    <source>
        <dbReference type="EMBL" id="CRX38662.1"/>
    </source>
</evidence>
<evidence type="ECO:0000256" key="6">
    <source>
        <dbReference type="SAM" id="Phobius"/>
    </source>
</evidence>
<dbReference type="RefSeq" id="WP_158227828.1">
    <property type="nucleotide sequence ID" value="NZ_CWGJ01000015.1"/>
</dbReference>
<evidence type="ECO:0000256" key="5">
    <source>
        <dbReference type="ARBA" id="ARBA00023136"/>
    </source>
</evidence>
<keyword evidence="8" id="KW-1185">Reference proteome</keyword>
<dbReference type="PANTHER" id="PTHR43461:SF1">
    <property type="entry name" value="TRANSMEMBRANE PROTEIN 256"/>
    <property type="match status" value="1"/>
</dbReference>
<reference evidence="8" key="1">
    <citation type="submission" date="2015-06" db="EMBL/GenBank/DDBJ databases">
        <authorList>
            <person name="Bertelli C."/>
        </authorList>
    </citation>
    <scope>NUCLEOTIDE SEQUENCE [LARGE SCALE GENOMIC DNA]</scope>
    <source>
        <strain evidence="8">CRIB-30</strain>
    </source>
</reference>
<dbReference type="Pfam" id="PF04241">
    <property type="entry name" value="DUF423"/>
    <property type="match status" value="1"/>
</dbReference>